<organism evidence="2 3">
    <name type="scientific">Sordaria brevicollis</name>
    <dbReference type="NCBI Taxonomy" id="83679"/>
    <lineage>
        <taxon>Eukaryota</taxon>
        <taxon>Fungi</taxon>
        <taxon>Dikarya</taxon>
        <taxon>Ascomycota</taxon>
        <taxon>Pezizomycotina</taxon>
        <taxon>Sordariomycetes</taxon>
        <taxon>Sordariomycetidae</taxon>
        <taxon>Sordariales</taxon>
        <taxon>Sordariaceae</taxon>
        <taxon>Sordaria</taxon>
    </lineage>
</organism>
<feature type="compositionally biased region" description="Low complexity" evidence="1">
    <location>
        <begin position="329"/>
        <end position="338"/>
    </location>
</feature>
<evidence type="ECO:0000256" key="1">
    <source>
        <dbReference type="SAM" id="MobiDB-lite"/>
    </source>
</evidence>
<feature type="compositionally biased region" description="Acidic residues" evidence="1">
    <location>
        <begin position="195"/>
        <end position="206"/>
    </location>
</feature>
<dbReference type="EMBL" id="JAUTDP010000003">
    <property type="protein sequence ID" value="KAK3400856.1"/>
    <property type="molecule type" value="Genomic_DNA"/>
</dbReference>
<evidence type="ECO:0000313" key="2">
    <source>
        <dbReference type="EMBL" id="KAK3400856.1"/>
    </source>
</evidence>
<gene>
    <name evidence="2" type="ORF">B0T20DRAFT_476965</name>
</gene>
<feature type="compositionally biased region" description="Basic and acidic residues" evidence="1">
    <location>
        <begin position="54"/>
        <end position="65"/>
    </location>
</feature>
<reference evidence="2" key="1">
    <citation type="journal article" date="2023" name="Mol. Phylogenet. Evol.">
        <title>Genome-scale phylogeny and comparative genomics of the fungal order Sordariales.</title>
        <authorList>
            <person name="Hensen N."/>
            <person name="Bonometti L."/>
            <person name="Westerberg I."/>
            <person name="Brannstrom I.O."/>
            <person name="Guillou S."/>
            <person name="Cros-Aarteil S."/>
            <person name="Calhoun S."/>
            <person name="Haridas S."/>
            <person name="Kuo A."/>
            <person name="Mondo S."/>
            <person name="Pangilinan J."/>
            <person name="Riley R."/>
            <person name="LaButti K."/>
            <person name="Andreopoulos B."/>
            <person name="Lipzen A."/>
            <person name="Chen C."/>
            <person name="Yan M."/>
            <person name="Daum C."/>
            <person name="Ng V."/>
            <person name="Clum A."/>
            <person name="Steindorff A."/>
            <person name="Ohm R.A."/>
            <person name="Martin F."/>
            <person name="Silar P."/>
            <person name="Natvig D.O."/>
            <person name="Lalanne C."/>
            <person name="Gautier V."/>
            <person name="Ament-Velasquez S.L."/>
            <person name="Kruys A."/>
            <person name="Hutchinson M.I."/>
            <person name="Powell A.J."/>
            <person name="Barry K."/>
            <person name="Miller A.N."/>
            <person name="Grigoriev I.V."/>
            <person name="Debuchy R."/>
            <person name="Gladieux P."/>
            <person name="Hiltunen Thoren M."/>
            <person name="Johannesson H."/>
        </authorList>
    </citation>
    <scope>NUCLEOTIDE SEQUENCE</scope>
    <source>
        <strain evidence="2">FGSC 1904</strain>
    </source>
</reference>
<evidence type="ECO:0000313" key="3">
    <source>
        <dbReference type="Proteomes" id="UP001281003"/>
    </source>
</evidence>
<reference evidence="2" key="2">
    <citation type="submission" date="2023-07" db="EMBL/GenBank/DDBJ databases">
        <authorList>
            <consortium name="Lawrence Berkeley National Laboratory"/>
            <person name="Haridas S."/>
            <person name="Hensen N."/>
            <person name="Bonometti L."/>
            <person name="Westerberg I."/>
            <person name="Brannstrom I.O."/>
            <person name="Guillou S."/>
            <person name="Cros-Aarteil S."/>
            <person name="Calhoun S."/>
            <person name="Kuo A."/>
            <person name="Mondo S."/>
            <person name="Pangilinan J."/>
            <person name="Riley R."/>
            <person name="LaButti K."/>
            <person name="Andreopoulos B."/>
            <person name="Lipzen A."/>
            <person name="Chen C."/>
            <person name="Yanf M."/>
            <person name="Daum C."/>
            <person name="Ng V."/>
            <person name="Clum A."/>
            <person name="Steindorff A."/>
            <person name="Ohm R."/>
            <person name="Martin F."/>
            <person name="Silar P."/>
            <person name="Natvig D."/>
            <person name="Lalanne C."/>
            <person name="Gautier V."/>
            <person name="Ament-velasquez S.L."/>
            <person name="Kruys A."/>
            <person name="Hutchinson M.I."/>
            <person name="Powell A.J."/>
            <person name="Barry K."/>
            <person name="Miller A.N."/>
            <person name="Grigoriev I.V."/>
            <person name="Debuchy R."/>
            <person name="Gladieux P."/>
            <person name="Thoren M.H."/>
            <person name="Johannesson H."/>
        </authorList>
    </citation>
    <scope>NUCLEOTIDE SEQUENCE</scope>
    <source>
        <strain evidence="2">FGSC 1904</strain>
    </source>
</reference>
<feature type="compositionally biased region" description="Acidic residues" evidence="1">
    <location>
        <begin position="243"/>
        <end position="288"/>
    </location>
</feature>
<feature type="compositionally biased region" description="Polar residues" evidence="1">
    <location>
        <begin position="1"/>
        <end position="12"/>
    </location>
</feature>
<name>A0AAE0PJ67_SORBR</name>
<comment type="caution">
    <text evidence="2">The sequence shown here is derived from an EMBL/GenBank/DDBJ whole genome shotgun (WGS) entry which is preliminary data.</text>
</comment>
<sequence>MPSRQSRSTAPSPKSERTGKITDNFKASHLSEPKQAAKRGLEDDDDNQPAKKPKPSDDKHADSIRTTHHPISVKTQKTMKPVSSRLLDDTDGGLNDSLEGRHTSSKETPSNNVRQIEAKHSDPSFPERTPSHTKHNTGRKPPASSRLLDDTDGGLADSLAGRSESAKSNDEASTDENNKQSAAWVKYPMGQPLDGDAELETKDEDSEFRVFEDETAVDSSEDAASVGDTEDDDVLNDITPDVQDAETETELVYPTDDDLSGNESGAEEDEVEGIEADQIEVDESDQDDAVPKVPHNTPELLPVPATPEHHAGYNDDSAEGSPASWQSESISSLILPSPVADLPPIPSSSSPSTVGAENPSGLATPPSSH</sequence>
<dbReference type="Proteomes" id="UP001281003">
    <property type="component" value="Unassembled WGS sequence"/>
</dbReference>
<dbReference type="AlphaFoldDB" id="A0AAE0PJ67"/>
<protein>
    <submittedName>
        <fullName evidence="2">Uncharacterized protein</fullName>
    </submittedName>
</protein>
<feature type="region of interest" description="Disordered" evidence="1">
    <location>
        <begin position="1"/>
        <end position="369"/>
    </location>
</feature>
<proteinExistence type="predicted"/>
<keyword evidence="3" id="KW-1185">Reference proteome</keyword>
<accession>A0AAE0PJ67</accession>